<keyword evidence="2" id="KW-1185">Reference proteome</keyword>
<reference evidence="1" key="1">
    <citation type="journal article" date="2020" name="bioRxiv">
        <title>Comparative genomics of Chlamydomonas.</title>
        <authorList>
            <person name="Craig R.J."/>
            <person name="Hasan A.R."/>
            <person name="Ness R.W."/>
            <person name="Keightley P.D."/>
        </authorList>
    </citation>
    <scope>NUCLEOTIDE SEQUENCE</scope>
    <source>
        <strain evidence="1">CCAP 11/70</strain>
    </source>
</reference>
<comment type="caution">
    <text evidence="1">The sequence shown here is derived from an EMBL/GenBank/DDBJ whole genome shotgun (WGS) entry which is preliminary data.</text>
</comment>
<evidence type="ECO:0000313" key="1">
    <source>
        <dbReference type="EMBL" id="KAG2489368.1"/>
    </source>
</evidence>
<proteinExistence type="predicted"/>
<dbReference type="EMBL" id="JAEHOE010000074">
    <property type="protein sequence ID" value="KAG2489368.1"/>
    <property type="molecule type" value="Genomic_DNA"/>
</dbReference>
<organism evidence="1 2">
    <name type="scientific">Edaphochlamys debaryana</name>
    <dbReference type="NCBI Taxonomy" id="47281"/>
    <lineage>
        <taxon>Eukaryota</taxon>
        <taxon>Viridiplantae</taxon>
        <taxon>Chlorophyta</taxon>
        <taxon>core chlorophytes</taxon>
        <taxon>Chlorophyceae</taxon>
        <taxon>CS clade</taxon>
        <taxon>Chlamydomonadales</taxon>
        <taxon>Chlamydomonadales incertae sedis</taxon>
        <taxon>Edaphochlamys</taxon>
    </lineage>
</organism>
<dbReference type="OrthoDB" id="521726at2759"/>
<sequence length="314" mass="35982">MVYIEDESTKLHRTNMIRVELARSEARAKERSKDALGLYSTGLHSYQARMRPLDRTRLYQDPAVQDWDSLAGTRRSLPTNVPDGGPRINNNTLKFKRDTDFVSTLPYDGGGKYCEEVCLNNYVEERRDKQFKSGFHPRELRRNDRCATEYTTRYRPSDPEYVERIKDTYNNTSRFVGLHRIGPSGIAAPVVPSKAWQASGDHLAYARDGYGATPYQDHTIASKKGNFWVGTAPHSYETVTTTTMRAEPLEFQRRCASEDARSSILMKNKPLIYESDRTLTIRSDMHATNPWCRTWKSTSHADHVDFSRRPATTG</sequence>
<dbReference type="Proteomes" id="UP000612055">
    <property type="component" value="Unassembled WGS sequence"/>
</dbReference>
<protein>
    <submittedName>
        <fullName evidence="1">Uncharacterized protein</fullName>
    </submittedName>
</protein>
<name>A0A835XUQ9_9CHLO</name>
<dbReference type="AlphaFoldDB" id="A0A835XUQ9"/>
<gene>
    <name evidence="1" type="ORF">HYH03_012198</name>
</gene>
<evidence type="ECO:0000313" key="2">
    <source>
        <dbReference type="Proteomes" id="UP000612055"/>
    </source>
</evidence>
<accession>A0A835XUQ9</accession>